<protein>
    <submittedName>
        <fullName evidence="1">Uncharacterized protein</fullName>
    </submittedName>
</protein>
<evidence type="ECO:0000313" key="2">
    <source>
        <dbReference type="Proteomes" id="UP000002705"/>
    </source>
</evidence>
<name>Q39AN1_BURL3</name>
<dbReference type="Proteomes" id="UP000002705">
    <property type="component" value="Chromosome 2"/>
</dbReference>
<dbReference type="AlphaFoldDB" id="Q39AN1"/>
<keyword evidence="2" id="KW-1185">Reference proteome</keyword>
<dbReference type="KEGG" id="bur:Bcep18194_B0364"/>
<sequence length="146" mass="15915">MDAMLASGIDYTRFFYDPNIHLHCEASTMTVCARRPEHGKKKGRPGSPFFFVRDAGRRSRLTGTRYAVRAACGNVSTVLRGAPASSMLTRREISHTHSDDTIAALVYWSASGHHCGAVFCAMMVATSGVRPPASAPHTWYAIEIAV</sequence>
<dbReference type="HOGENOM" id="CLU_1773904_0_0_4"/>
<gene>
    <name evidence="1" type="ordered locus">Bcep18194_B0364</name>
</gene>
<dbReference type="PATRIC" id="fig|482957.22.peg.3949"/>
<proteinExistence type="predicted"/>
<evidence type="ECO:0000313" key="1">
    <source>
        <dbReference type="EMBL" id="ABB10480.1"/>
    </source>
</evidence>
<organism evidence="1 2">
    <name type="scientific">Burkholderia lata (strain ATCC 17760 / DSM 23089 / LMG 22485 / NCIMB 9086 / R18194 / 383)</name>
    <dbReference type="NCBI Taxonomy" id="482957"/>
    <lineage>
        <taxon>Bacteria</taxon>
        <taxon>Pseudomonadati</taxon>
        <taxon>Pseudomonadota</taxon>
        <taxon>Betaproteobacteria</taxon>
        <taxon>Burkholderiales</taxon>
        <taxon>Burkholderiaceae</taxon>
        <taxon>Burkholderia</taxon>
        <taxon>Burkholderia cepacia complex</taxon>
    </lineage>
</organism>
<reference evidence="1" key="1">
    <citation type="submission" date="2005-10" db="EMBL/GenBank/DDBJ databases">
        <title>Complete sequence of chromosome 2 of Burkholderia sp. 383.</title>
        <authorList>
            <consortium name="US DOE Joint Genome Institute"/>
            <person name="Copeland A."/>
            <person name="Lucas S."/>
            <person name="Lapidus A."/>
            <person name="Barry K."/>
            <person name="Detter J.C."/>
            <person name="Glavina T."/>
            <person name="Hammon N."/>
            <person name="Israni S."/>
            <person name="Pitluck S."/>
            <person name="Chain P."/>
            <person name="Malfatti S."/>
            <person name="Shin M."/>
            <person name="Vergez L."/>
            <person name="Schmutz J."/>
            <person name="Larimer F."/>
            <person name="Land M."/>
            <person name="Kyrpides N."/>
            <person name="Lykidis A."/>
            <person name="Richardson P."/>
        </authorList>
    </citation>
    <scope>NUCLEOTIDE SEQUENCE [LARGE SCALE GENOMIC DNA]</scope>
    <source>
        <strain evidence="1">383</strain>
    </source>
</reference>
<accession>Q39AN1</accession>
<dbReference type="EMBL" id="CP000152">
    <property type="protein sequence ID" value="ABB10480.1"/>
    <property type="molecule type" value="Genomic_DNA"/>
</dbReference>